<dbReference type="PROSITE" id="PS50076">
    <property type="entry name" value="DNAJ_2"/>
    <property type="match status" value="1"/>
</dbReference>
<name>A0ABW1U0M1_9BURK</name>
<dbReference type="SMART" id="SM00271">
    <property type="entry name" value="DnaJ"/>
    <property type="match status" value="1"/>
</dbReference>
<dbReference type="PROSITE" id="PS00636">
    <property type="entry name" value="DNAJ_1"/>
    <property type="match status" value="1"/>
</dbReference>
<dbReference type="InterPro" id="IPR002939">
    <property type="entry name" value="DnaJ_C"/>
</dbReference>
<dbReference type="InterPro" id="IPR018253">
    <property type="entry name" value="DnaJ_domain_CS"/>
</dbReference>
<reference evidence="5" key="1">
    <citation type="journal article" date="2019" name="Int. J. Syst. Evol. Microbiol.">
        <title>The Global Catalogue of Microorganisms (GCM) 10K type strain sequencing project: providing services to taxonomists for standard genome sequencing and annotation.</title>
        <authorList>
            <consortium name="The Broad Institute Genomics Platform"/>
            <consortium name="The Broad Institute Genome Sequencing Center for Infectious Disease"/>
            <person name="Wu L."/>
            <person name="Ma J."/>
        </authorList>
    </citation>
    <scope>NUCLEOTIDE SEQUENCE [LARGE SCALE GENOMIC DNA]</scope>
    <source>
        <strain evidence="5">CCUG 39402</strain>
    </source>
</reference>
<dbReference type="Proteomes" id="UP001596270">
    <property type="component" value="Unassembled WGS sequence"/>
</dbReference>
<accession>A0ABW1U0M1</accession>
<dbReference type="Pfam" id="PF00226">
    <property type="entry name" value="DnaJ"/>
    <property type="match status" value="1"/>
</dbReference>
<dbReference type="CDD" id="cd10747">
    <property type="entry name" value="DnaJ_C"/>
    <property type="match status" value="1"/>
</dbReference>
<comment type="caution">
    <text evidence="4">The sequence shown here is derived from an EMBL/GenBank/DDBJ whole genome shotgun (WGS) entry which is preliminary data.</text>
</comment>
<keyword evidence="5" id="KW-1185">Reference proteome</keyword>
<dbReference type="InterPro" id="IPR001623">
    <property type="entry name" value="DnaJ_domain"/>
</dbReference>
<dbReference type="InterPro" id="IPR008971">
    <property type="entry name" value="HSP40/DnaJ_pept-bd"/>
</dbReference>
<protein>
    <submittedName>
        <fullName evidence="4">DnaJ C-terminal domain-containing protein</fullName>
    </submittedName>
</protein>
<evidence type="ECO:0000313" key="4">
    <source>
        <dbReference type="EMBL" id="MFC6283035.1"/>
    </source>
</evidence>
<dbReference type="SUPFAM" id="SSF46565">
    <property type="entry name" value="Chaperone J-domain"/>
    <property type="match status" value="1"/>
</dbReference>
<evidence type="ECO:0000256" key="2">
    <source>
        <dbReference type="SAM" id="MobiDB-lite"/>
    </source>
</evidence>
<dbReference type="InterPro" id="IPR036869">
    <property type="entry name" value="J_dom_sf"/>
</dbReference>
<dbReference type="SUPFAM" id="SSF49493">
    <property type="entry name" value="HSP40/DnaJ peptide-binding domain"/>
    <property type="match status" value="2"/>
</dbReference>
<evidence type="ECO:0000256" key="1">
    <source>
        <dbReference type="ARBA" id="ARBA00023186"/>
    </source>
</evidence>
<dbReference type="PANTHER" id="PTHR43096:SF52">
    <property type="entry name" value="DNAJ HOMOLOG 1, MITOCHONDRIAL-RELATED"/>
    <property type="match status" value="1"/>
</dbReference>
<dbReference type="Pfam" id="PF01556">
    <property type="entry name" value="DnaJ_C"/>
    <property type="match status" value="1"/>
</dbReference>
<sequence length="340" mass="37492">MEFKDYYQVMGLERSATPEDIKRTHRKLARKYHPDVSKEKDAEARFKELAEAYEVLKDPEKRAAYDQLGADYKAGQDFRPPPEWASSRRSSNASHSSSSWSRSGTFPEGQFGEHGADHSEFFESLFRGMGGGSHGGPRQHGQDMFDMHGQDQHAKIQISIEDSYNGATRTLQLRMPQESSDGRVQIQDRSIEFVIPKGIRAGQHIRLAAQGAPGMGKGSPGDLYLDVEFLPHPRYRAEGLDVYMDLPVSPWEMALGAEVEAPTPTGRVEVKIPSGSAAGRKLRVRGRGLPGKTAGDFYFVLKLVLPAADTASSKKAYEDMAAAFKSFDPRAALQDTGGQA</sequence>
<organism evidence="4 5">
    <name type="scientific">Polaromonas aquatica</name>
    <dbReference type="NCBI Taxonomy" id="332657"/>
    <lineage>
        <taxon>Bacteria</taxon>
        <taxon>Pseudomonadati</taxon>
        <taxon>Pseudomonadota</taxon>
        <taxon>Betaproteobacteria</taxon>
        <taxon>Burkholderiales</taxon>
        <taxon>Comamonadaceae</taxon>
        <taxon>Polaromonas</taxon>
    </lineage>
</organism>
<feature type="domain" description="J" evidence="3">
    <location>
        <begin position="5"/>
        <end position="69"/>
    </location>
</feature>
<keyword evidence="1" id="KW-0143">Chaperone</keyword>
<evidence type="ECO:0000259" key="3">
    <source>
        <dbReference type="PROSITE" id="PS50076"/>
    </source>
</evidence>
<evidence type="ECO:0000313" key="5">
    <source>
        <dbReference type="Proteomes" id="UP001596270"/>
    </source>
</evidence>
<gene>
    <name evidence="4" type="ORF">ACFQND_17570</name>
</gene>
<dbReference type="RefSeq" id="WP_371436436.1">
    <property type="nucleotide sequence ID" value="NZ_JBHSRS010000081.1"/>
</dbReference>
<proteinExistence type="predicted"/>
<dbReference type="Gene3D" id="1.10.287.110">
    <property type="entry name" value="DnaJ domain"/>
    <property type="match status" value="1"/>
</dbReference>
<dbReference type="PANTHER" id="PTHR43096">
    <property type="entry name" value="DNAJ HOMOLOG 1, MITOCHONDRIAL-RELATED"/>
    <property type="match status" value="1"/>
</dbReference>
<dbReference type="PRINTS" id="PR00625">
    <property type="entry name" value="JDOMAIN"/>
</dbReference>
<feature type="region of interest" description="Disordered" evidence="2">
    <location>
        <begin position="72"/>
        <end position="114"/>
    </location>
</feature>
<dbReference type="CDD" id="cd06257">
    <property type="entry name" value="DnaJ"/>
    <property type="match status" value="1"/>
</dbReference>
<dbReference type="Gene3D" id="2.60.260.20">
    <property type="entry name" value="Urease metallochaperone UreE, N-terminal domain"/>
    <property type="match status" value="2"/>
</dbReference>
<feature type="compositionally biased region" description="Low complexity" evidence="2">
    <location>
        <begin position="87"/>
        <end position="103"/>
    </location>
</feature>
<dbReference type="EMBL" id="JBHSRS010000081">
    <property type="protein sequence ID" value="MFC6283035.1"/>
    <property type="molecule type" value="Genomic_DNA"/>
</dbReference>